<evidence type="ECO:0000256" key="3">
    <source>
        <dbReference type="ARBA" id="ARBA00022475"/>
    </source>
</evidence>
<dbReference type="Proteomes" id="UP000823964">
    <property type="component" value="Unassembled WGS sequence"/>
</dbReference>
<evidence type="ECO:0000256" key="4">
    <source>
        <dbReference type="ARBA" id="ARBA00022692"/>
    </source>
</evidence>
<comment type="caution">
    <text evidence="9">The sequence shown here is derived from an EMBL/GenBank/DDBJ whole genome shotgun (WGS) entry which is preliminary data.</text>
</comment>
<keyword evidence="7" id="KW-0653">Protein transport</keyword>
<evidence type="ECO:0000256" key="2">
    <source>
        <dbReference type="ARBA" id="ARBA00005811"/>
    </source>
</evidence>
<dbReference type="Gene3D" id="3.30.420.270">
    <property type="match status" value="1"/>
</dbReference>
<sequence length="140" mass="15542">MNIYTRKTSWNSVPIVPMLDILTILLIFFIVHTEFKRQNQVLPLTLPQTQHLSGVRGDADSLLLEIDELGRIALGGKLISPEELPVALAELRRAHPDIKLQVSAAEGSSMGLFISIMDILTSTGIEIDQVPVRIDYRPGE</sequence>
<evidence type="ECO:0000313" key="9">
    <source>
        <dbReference type="EMBL" id="HIX19457.1"/>
    </source>
</evidence>
<keyword evidence="4 7" id="KW-0812">Transmembrane</keyword>
<dbReference type="Pfam" id="PF02472">
    <property type="entry name" value="ExbD"/>
    <property type="match status" value="1"/>
</dbReference>
<dbReference type="PANTHER" id="PTHR30558">
    <property type="entry name" value="EXBD MEMBRANE COMPONENT OF PMF-DRIVEN MACROMOLECULE IMPORT SYSTEM"/>
    <property type="match status" value="1"/>
</dbReference>
<feature type="transmembrane region" description="Helical" evidence="8">
    <location>
        <begin position="12"/>
        <end position="31"/>
    </location>
</feature>
<keyword evidence="6 8" id="KW-0472">Membrane</keyword>
<dbReference type="InterPro" id="IPR003400">
    <property type="entry name" value="ExbD"/>
</dbReference>
<dbReference type="AlphaFoldDB" id="A0A9D1VAB2"/>
<comment type="subcellular location">
    <subcellularLocation>
        <location evidence="1">Cell membrane</location>
        <topology evidence="1">Single-pass membrane protein</topology>
    </subcellularLocation>
    <subcellularLocation>
        <location evidence="7">Cell membrane</location>
        <topology evidence="7">Single-pass type II membrane protein</topology>
    </subcellularLocation>
</comment>
<reference evidence="9" key="1">
    <citation type="journal article" date="2021" name="PeerJ">
        <title>Extensive microbial diversity within the chicken gut microbiome revealed by metagenomics and culture.</title>
        <authorList>
            <person name="Gilroy R."/>
            <person name="Ravi A."/>
            <person name="Getino M."/>
            <person name="Pursley I."/>
            <person name="Horton D.L."/>
            <person name="Alikhan N.F."/>
            <person name="Baker D."/>
            <person name="Gharbi K."/>
            <person name="Hall N."/>
            <person name="Watson M."/>
            <person name="Adriaenssens E.M."/>
            <person name="Foster-Nyarko E."/>
            <person name="Jarju S."/>
            <person name="Secka A."/>
            <person name="Antonio M."/>
            <person name="Oren A."/>
            <person name="Chaudhuri R.R."/>
            <person name="La Ragione R."/>
            <person name="Hildebrand F."/>
            <person name="Pallen M.J."/>
        </authorList>
    </citation>
    <scope>NUCLEOTIDE SEQUENCE</scope>
    <source>
        <strain evidence="9">14975</strain>
    </source>
</reference>
<name>A0A9D1VAB2_9BACT</name>
<dbReference type="GO" id="GO:0015031">
    <property type="term" value="P:protein transport"/>
    <property type="evidence" value="ECO:0007669"/>
    <property type="project" value="UniProtKB-KW"/>
</dbReference>
<protein>
    <submittedName>
        <fullName evidence="9">Biopolymer transporter ExbD</fullName>
    </submittedName>
</protein>
<dbReference type="GO" id="GO:0022857">
    <property type="term" value="F:transmembrane transporter activity"/>
    <property type="evidence" value="ECO:0007669"/>
    <property type="project" value="InterPro"/>
</dbReference>
<evidence type="ECO:0000256" key="6">
    <source>
        <dbReference type="ARBA" id="ARBA00023136"/>
    </source>
</evidence>
<organism evidence="9 10">
    <name type="scientific">Candidatus Akkermansia intestinigallinarum</name>
    <dbReference type="NCBI Taxonomy" id="2838431"/>
    <lineage>
        <taxon>Bacteria</taxon>
        <taxon>Pseudomonadati</taxon>
        <taxon>Verrucomicrobiota</taxon>
        <taxon>Verrucomicrobiia</taxon>
        <taxon>Verrucomicrobiales</taxon>
        <taxon>Akkermansiaceae</taxon>
        <taxon>Akkermansia</taxon>
    </lineage>
</organism>
<keyword evidence="5 8" id="KW-1133">Transmembrane helix</keyword>
<comment type="similarity">
    <text evidence="2 7">Belongs to the ExbD/TolR family.</text>
</comment>
<evidence type="ECO:0000256" key="1">
    <source>
        <dbReference type="ARBA" id="ARBA00004162"/>
    </source>
</evidence>
<evidence type="ECO:0000256" key="7">
    <source>
        <dbReference type="RuleBase" id="RU003879"/>
    </source>
</evidence>
<reference evidence="9" key="2">
    <citation type="submission" date="2021-04" db="EMBL/GenBank/DDBJ databases">
        <authorList>
            <person name="Gilroy R."/>
        </authorList>
    </citation>
    <scope>NUCLEOTIDE SEQUENCE</scope>
    <source>
        <strain evidence="9">14975</strain>
    </source>
</reference>
<dbReference type="GO" id="GO:0005886">
    <property type="term" value="C:plasma membrane"/>
    <property type="evidence" value="ECO:0007669"/>
    <property type="project" value="UniProtKB-SubCell"/>
</dbReference>
<dbReference type="EMBL" id="DXFQ01000040">
    <property type="protein sequence ID" value="HIX19457.1"/>
    <property type="molecule type" value="Genomic_DNA"/>
</dbReference>
<evidence type="ECO:0000256" key="8">
    <source>
        <dbReference type="SAM" id="Phobius"/>
    </source>
</evidence>
<evidence type="ECO:0000256" key="5">
    <source>
        <dbReference type="ARBA" id="ARBA00022989"/>
    </source>
</evidence>
<keyword evidence="3" id="KW-1003">Cell membrane</keyword>
<evidence type="ECO:0000313" key="10">
    <source>
        <dbReference type="Proteomes" id="UP000823964"/>
    </source>
</evidence>
<keyword evidence="7" id="KW-0813">Transport</keyword>
<accession>A0A9D1VAB2</accession>
<proteinExistence type="inferred from homology"/>
<gene>
    <name evidence="9" type="ORF">H9862_02505</name>
</gene>